<dbReference type="STRING" id="1890364.A0A2P6MWV9"/>
<dbReference type="InterPro" id="IPR008271">
    <property type="entry name" value="Ser/Thr_kinase_AS"/>
</dbReference>
<protein>
    <recommendedName>
        <fullName evidence="2">non-specific serine/threonine protein kinase</fullName>
        <ecNumber evidence="2">2.7.11.1</ecNumber>
    </recommendedName>
</protein>
<evidence type="ECO:0000256" key="1">
    <source>
        <dbReference type="ARBA" id="ARBA00005354"/>
    </source>
</evidence>
<evidence type="ECO:0000256" key="6">
    <source>
        <dbReference type="ARBA" id="ARBA00022777"/>
    </source>
</evidence>
<dbReference type="SUPFAM" id="SSF56112">
    <property type="entry name" value="Protein kinase-like (PK-like)"/>
    <property type="match status" value="1"/>
</dbReference>
<reference evidence="17 18" key="1">
    <citation type="journal article" date="2018" name="Genome Biol. Evol.">
        <title>Multiple Roots of Fruiting Body Formation in Amoebozoa.</title>
        <authorList>
            <person name="Hillmann F."/>
            <person name="Forbes G."/>
            <person name="Novohradska S."/>
            <person name="Ferling I."/>
            <person name="Riege K."/>
            <person name="Groth M."/>
            <person name="Westermann M."/>
            <person name="Marz M."/>
            <person name="Spaller T."/>
            <person name="Winckler T."/>
            <person name="Schaap P."/>
            <person name="Glockner G."/>
        </authorList>
    </citation>
    <scope>NUCLEOTIDE SEQUENCE [LARGE SCALE GENOMIC DNA]</scope>
    <source>
        <strain evidence="17 18">Jena</strain>
    </source>
</reference>
<dbReference type="OrthoDB" id="25886at2759"/>
<evidence type="ECO:0000256" key="2">
    <source>
        <dbReference type="ARBA" id="ARBA00012513"/>
    </source>
</evidence>
<keyword evidence="6" id="KW-0418">Kinase</keyword>
<evidence type="ECO:0000256" key="12">
    <source>
        <dbReference type="PIRSR" id="PIRSR630616-3"/>
    </source>
</evidence>
<dbReference type="GO" id="GO:0004674">
    <property type="term" value="F:protein serine/threonine kinase activity"/>
    <property type="evidence" value="ECO:0007669"/>
    <property type="project" value="UniProtKB-KW"/>
</dbReference>
<evidence type="ECO:0000256" key="8">
    <source>
        <dbReference type="ARBA" id="ARBA00047899"/>
    </source>
</evidence>
<dbReference type="EMBL" id="MDYQ01000344">
    <property type="protein sequence ID" value="PRP76173.1"/>
    <property type="molecule type" value="Genomic_DNA"/>
</dbReference>
<dbReference type="InterPro" id="IPR000719">
    <property type="entry name" value="Prot_kinase_dom"/>
</dbReference>
<sequence>MEELNSIPRRRERIDEFYTIGAKLGKGSFSVVFEGTERSTGIKYAVKVIKRSLIKQKLLDREIEIMTSLRHPNILFCKEVYEDDESIFLILELIKGGELYDKIVDQGEYSEEESRRIVRQIVDAVEYLHQNGIAHRDLKPENILCEILPGSTEELQLIHIKVADFGLSKMFSREDLFTKCGSPIYVAPEVISSKPYDQSVDLWSIGIITYVLLTGCFPFYEEKKNFKILYEKISNVRYEFPSDPQLSTEARDFVSRLLVREGKDRMTPQQCKEHPWLQNRHQKDRT</sequence>
<dbReference type="InterPro" id="IPR030616">
    <property type="entry name" value="Aur-like"/>
</dbReference>
<comment type="catalytic activity">
    <reaction evidence="9">
        <text>L-seryl-[protein] + ATP = O-phospho-L-seryl-[protein] + ADP + H(+)</text>
        <dbReference type="Rhea" id="RHEA:17989"/>
        <dbReference type="Rhea" id="RHEA-COMP:9863"/>
        <dbReference type="Rhea" id="RHEA-COMP:11604"/>
        <dbReference type="ChEBI" id="CHEBI:15378"/>
        <dbReference type="ChEBI" id="CHEBI:29999"/>
        <dbReference type="ChEBI" id="CHEBI:30616"/>
        <dbReference type="ChEBI" id="CHEBI:83421"/>
        <dbReference type="ChEBI" id="CHEBI:456216"/>
        <dbReference type="EC" id="2.7.11.1"/>
    </reaction>
</comment>
<comment type="catalytic activity">
    <reaction evidence="8">
        <text>L-threonyl-[protein] + ATP = O-phospho-L-threonyl-[protein] + ADP + H(+)</text>
        <dbReference type="Rhea" id="RHEA:46608"/>
        <dbReference type="Rhea" id="RHEA-COMP:11060"/>
        <dbReference type="Rhea" id="RHEA-COMP:11605"/>
        <dbReference type="ChEBI" id="CHEBI:15378"/>
        <dbReference type="ChEBI" id="CHEBI:30013"/>
        <dbReference type="ChEBI" id="CHEBI:30616"/>
        <dbReference type="ChEBI" id="CHEBI:61977"/>
        <dbReference type="ChEBI" id="CHEBI:456216"/>
        <dbReference type="EC" id="2.7.11.1"/>
    </reaction>
</comment>
<evidence type="ECO:0000256" key="15">
    <source>
        <dbReference type="SAM" id="MobiDB-lite"/>
    </source>
</evidence>
<evidence type="ECO:0000256" key="10">
    <source>
        <dbReference type="PIRSR" id="PIRSR630616-1"/>
    </source>
</evidence>
<evidence type="ECO:0000259" key="16">
    <source>
        <dbReference type="PROSITE" id="PS50011"/>
    </source>
</evidence>
<dbReference type="AlphaFoldDB" id="A0A2P6MWV9"/>
<dbReference type="InParanoid" id="A0A2P6MWV9"/>
<dbReference type="PANTHER" id="PTHR24350">
    <property type="entry name" value="SERINE/THREONINE-PROTEIN KINASE IAL-RELATED"/>
    <property type="match status" value="1"/>
</dbReference>
<dbReference type="SMART" id="SM00220">
    <property type="entry name" value="S_TKc"/>
    <property type="match status" value="1"/>
</dbReference>
<dbReference type="PROSITE" id="PS00108">
    <property type="entry name" value="PROTEIN_KINASE_ST"/>
    <property type="match status" value="1"/>
</dbReference>
<organism evidence="17 18">
    <name type="scientific">Planoprotostelium fungivorum</name>
    <dbReference type="NCBI Taxonomy" id="1890364"/>
    <lineage>
        <taxon>Eukaryota</taxon>
        <taxon>Amoebozoa</taxon>
        <taxon>Evosea</taxon>
        <taxon>Variosea</taxon>
        <taxon>Cavosteliida</taxon>
        <taxon>Cavosteliaceae</taxon>
        <taxon>Planoprotostelium</taxon>
    </lineage>
</organism>
<feature type="binding site" evidence="11">
    <location>
        <begin position="141"/>
        <end position="142"/>
    </location>
    <ligand>
        <name>ATP</name>
        <dbReference type="ChEBI" id="CHEBI:30616"/>
    </ligand>
</feature>
<comment type="caution">
    <text evidence="17">The sequence shown here is derived from an EMBL/GenBank/DDBJ whole genome shotgun (WGS) entry which is preliminary data.</text>
</comment>
<name>A0A2P6MWV9_9EUKA</name>
<feature type="cross-link" description="Glycyl lysine isopeptide (Lys-Gly) (interchain with G-Cter in SUMO2)" evidence="12">
    <location>
        <position position="139"/>
    </location>
</feature>
<dbReference type="InterPro" id="IPR011009">
    <property type="entry name" value="Kinase-like_dom_sf"/>
</dbReference>
<feature type="active site" description="Proton acceptor" evidence="10">
    <location>
        <position position="137"/>
    </location>
</feature>
<evidence type="ECO:0000256" key="11">
    <source>
        <dbReference type="PIRSR" id="PIRSR630616-2"/>
    </source>
</evidence>
<dbReference type="GO" id="GO:0005524">
    <property type="term" value="F:ATP binding"/>
    <property type="evidence" value="ECO:0007669"/>
    <property type="project" value="UniProtKB-UniRule"/>
</dbReference>
<proteinExistence type="inferred from homology"/>
<keyword evidence="3 14" id="KW-0723">Serine/threonine-protein kinase</keyword>
<dbReference type="PROSITE" id="PS50011">
    <property type="entry name" value="PROTEIN_KINASE_DOM"/>
    <property type="match status" value="1"/>
</dbReference>
<evidence type="ECO:0000256" key="9">
    <source>
        <dbReference type="ARBA" id="ARBA00048679"/>
    </source>
</evidence>
<evidence type="ECO:0000256" key="4">
    <source>
        <dbReference type="ARBA" id="ARBA00022679"/>
    </source>
</evidence>
<keyword evidence="7 11" id="KW-0067">ATP-binding</keyword>
<evidence type="ECO:0000256" key="13">
    <source>
        <dbReference type="PROSITE-ProRule" id="PRU10141"/>
    </source>
</evidence>
<evidence type="ECO:0000256" key="5">
    <source>
        <dbReference type="ARBA" id="ARBA00022741"/>
    </source>
</evidence>
<dbReference type="Gene3D" id="1.10.510.10">
    <property type="entry name" value="Transferase(Phosphotransferase) domain 1"/>
    <property type="match status" value="1"/>
</dbReference>
<dbReference type="FunFam" id="1.10.510.10:FF:000571">
    <property type="entry name" value="Maternal embryonic leucine zipper kinase"/>
    <property type="match status" value="1"/>
</dbReference>
<keyword evidence="18" id="KW-1185">Reference proteome</keyword>
<dbReference type="Pfam" id="PF00069">
    <property type="entry name" value="Pkinase"/>
    <property type="match status" value="1"/>
</dbReference>
<evidence type="ECO:0000256" key="14">
    <source>
        <dbReference type="RuleBase" id="RU000304"/>
    </source>
</evidence>
<evidence type="ECO:0000313" key="18">
    <source>
        <dbReference type="Proteomes" id="UP000241769"/>
    </source>
</evidence>
<feature type="region of interest" description="Disordered" evidence="15">
    <location>
        <begin position="264"/>
        <end position="286"/>
    </location>
</feature>
<dbReference type="InterPro" id="IPR017441">
    <property type="entry name" value="Protein_kinase_ATP_BS"/>
</dbReference>
<evidence type="ECO:0000256" key="3">
    <source>
        <dbReference type="ARBA" id="ARBA00022527"/>
    </source>
</evidence>
<feature type="binding site" evidence="11">
    <location>
        <position position="164"/>
    </location>
    <ligand>
        <name>ATP</name>
        <dbReference type="ChEBI" id="CHEBI:30616"/>
    </ligand>
</feature>
<dbReference type="EC" id="2.7.11.1" evidence="2"/>
<dbReference type="CDD" id="cd05117">
    <property type="entry name" value="STKc_CAMK"/>
    <property type="match status" value="1"/>
</dbReference>
<keyword evidence="5 11" id="KW-0547">Nucleotide-binding</keyword>
<feature type="binding site" evidence="11 13">
    <location>
        <position position="47"/>
    </location>
    <ligand>
        <name>ATP</name>
        <dbReference type="ChEBI" id="CHEBI:30616"/>
    </ligand>
</feature>
<dbReference type="FunFam" id="3.30.200.20:FF:000315">
    <property type="entry name" value="Calcium-dependent protein kinase 3"/>
    <property type="match status" value="1"/>
</dbReference>
<feature type="compositionally biased region" description="Basic and acidic residues" evidence="15">
    <location>
        <begin position="264"/>
        <end position="275"/>
    </location>
</feature>
<dbReference type="Proteomes" id="UP000241769">
    <property type="component" value="Unassembled WGS sequence"/>
</dbReference>
<accession>A0A2P6MWV9</accession>
<dbReference type="PROSITE" id="PS00107">
    <property type="entry name" value="PROTEIN_KINASE_ATP"/>
    <property type="match status" value="1"/>
</dbReference>
<comment type="similarity">
    <text evidence="1">Belongs to the protein kinase superfamily. CAMK Ser/Thr protein kinase family. CaMK subfamily.</text>
</comment>
<evidence type="ECO:0000313" key="17">
    <source>
        <dbReference type="EMBL" id="PRP76173.1"/>
    </source>
</evidence>
<keyword evidence="4" id="KW-0808">Transferase</keyword>
<gene>
    <name evidence="17" type="ORF">PROFUN_15334</name>
</gene>
<evidence type="ECO:0000256" key="7">
    <source>
        <dbReference type="ARBA" id="ARBA00022840"/>
    </source>
</evidence>
<feature type="domain" description="Protein kinase" evidence="16">
    <location>
        <begin position="18"/>
        <end position="277"/>
    </location>
</feature>